<accession>A0A2G5DC51</accession>
<proteinExistence type="predicted"/>
<protein>
    <submittedName>
        <fullName evidence="1">Uncharacterized protein</fullName>
    </submittedName>
</protein>
<dbReference type="Proteomes" id="UP000230069">
    <property type="component" value="Unassembled WGS sequence"/>
</dbReference>
<name>A0A2G5DC51_AQUCA</name>
<gene>
    <name evidence="1" type="ORF">AQUCO_02300113v1</name>
</gene>
<evidence type="ECO:0000313" key="1">
    <source>
        <dbReference type="EMBL" id="PIA41086.1"/>
    </source>
</evidence>
<organism evidence="1 2">
    <name type="scientific">Aquilegia coerulea</name>
    <name type="common">Rocky mountain columbine</name>
    <dbReference type="NCBI Taxonomy" id="218851"/>
    <lineage>
        <taxon>Eukaryota</taxon>
        <taxon>Viridiplantae</taxon>
        <taxon>Streptophyta</taxon>
        <taxon>Embryophyta</taxon>
        <taxon>Tracheophyta</taxon>
        <taxon>Spermatophyta</taxon>
        <taxon>Magnoliopsida</taxon>
        <taxon>Ranunculales</taxon>
        <taxon>Ranunculaceae</taxon>
        <taxon>Thalictroideae</taxon>
        <taxon>Aquilegia</taxon>
    </lineage>
</organism>
<dbReference type="AlphaFoldDB" id="A0A2G5DC51"/>
<dbReference type="OrthoDB" id="10532464at2759"/>
<dbReference type="InParanoid" id="A0A2G5DC51"/>
<evidence type="ECO:0000313" key="2">
    <source>
        <dbReference type="Proteomes" id="UP000230069"/>
    </source>
</evidence>
<sequence length="144" mass="14886">MANHPPINTLKQDLFRGAFPNTALNPPNTIKAKLAAPATTPNLTLCSLINAADSKGTIAPIENARADAKAACNGFGRPSLSVSTFKPSPIAILHAPATKPAKPASIMGLTSSFTAPIPIIKDAVETKPSVAPRTAALSHCALWE</sequence>
<dbReference type="EMBL" id="KZ305040">
    <property type="protein sequence ID" value="PIA41086.1"/>
    <property type="molecule type" value="Genomic_DNA"/>
</dbReference>
<reference evidence="1 2" key="1">
    <citation type="submission" date="2017-09" db="EMBL/GenBank/DDBJ databases">
        <title>WGS assembly of Aquilegia coerulea Goldsmith.</title>
        <authorList>
            <person name="Hodges S."/>
            <person name="Kramer E."/>
            <person name="Nordborg M."/>
            <person name="Tomkins J."/>
            <person name="Borevitz J."/>
            <person name="Derieg N."/>
            <person name="Yan J."/>
            <person name="Mihaltcheva S."/>
            <person name="Hayes R.D."/>
            <person name="Rokhsar D."/>
        </authorList>
    </citation>
    <scope>NUCLEOTIDE SEQUENCE [LARGE SCALE GENOMIC DNA]</scope>
    <source>
        <strain evidence="2">cv. Goldsmith</strain>
    </source>
</reference>
<keyword evidence="2" id="KW-1185">Reference proteome</keyword>